<dbReference type="NCBIfam" id="TIGR00274">
    <property type="entry name" value="N-acetylmuramic acid 6-phosphate etherase"/>
    <property type="match status" value="1"/>
</dbReference>
<comment type="catalytic activity">
    <reaction evidence="3">
        <text>N-acetyl-D-muramate 6-phosphate + H2O = N-acetyl-D-glucosamine 6-phosphate + (R)-lactate</text>
        <dbReference type="Rhea" id="RHEA:26410"/>
        <dbReference type="ChEBI" id="CHEBI:15377"/>
        <dbReference type="ChEBI" id="CHEBI:16004"/>
        <dbReference type="ChEBI" id="CHEBI:57513"/>
        <dbReference type="ChEBI" id="CHEBI:58722"/>
        <dbReference type="EC" id="4.2.1.126"/>
    </reaction>
</comment>
<evidence type="ECO:0000256" key="2">
    <source>
        <dbReference type="ARBA" id="ARBA00023277"/>
    </source>
</evidence>
<dbReference type="SUPFAM" id="SSF53697">
    <property type="entry name" value="SIS domain"/>
    <property type="match status" value="1"/>
</dbReference>
<name>A0ABX3ERA0_9BACL</name>
<evidence type="ECO:0000313" key="5">
    <source>
        <dbReference type="EMBL" id="OKP88558.1"/>
    </source>
</evidence>
<dbReference type="PROSITE" id="PS51464">
    <property type="entry name" value="SIS"/>
    <property type="match status" value="1"/>
</dbReference>
<dbReference type="HAMAP" id="MF_00068">
    <property type="entry name" value="MurQ"/>
    <property type="match status" value="1"/>
</dbReference>
<keyword evidence="2 3" id="KW-0119">Carbohydrate metabolism</keyword>
<comment type="similarity">
    <text evidence="3">Belongs to the GCKR-like family. MurNAc-6-P etherase subfamily.</text>
</comment>
<dbReference type="EMBL" id="LVWI01000030">
    <property type="protein sequence ID" value="OKP88558.1"/>
    <property type="molecule type" value="Genomic_DNA"/>
</dbReference>
<evidence type="ECO:0000256" key="1">
    <source>
        <dbReference type="ARBA" id="ARBA00023239"/>
    </source>
</evidence>
<dbReference type="InterPro" id="IPR005488">
    <property type="entry name" value="Etherase_MurQ"/>
</dbReference>
<proteinExistence type="inferred from homology"/>
<organism evidence="5 6">
    <name type="scientific">Paenibacillus helianthi</name>
    <dbReference type="NCBI Taxonomy" id="1349432"/>
    <lineage>
        <taxon>Bacteria</taxon>
        <taxon>Bacillati</taxon>
        <taxon>Bacillota</taxon>
        <taxon>Bacilli</taxon>
        <taxon>Bacillales</taxon>
        <taxon>Paenibacillaceae</taxon>
        <taxon>Paenibacillus</taxon>
    </lineage>
</organism>
<evidence type="ECO:0000256" key="3">
    <source>
        <dbReference type="HAMAP-Rule" id="MF_00068"/>
    </source>
</evidence>
<evidence type="ECO:0000259" key="4">
    <source>
        <dbReference type="PROSITE" id="PS51464"/>
    </source>
</evidence>
<evidence type="ECO:0000313" key="6">
    <source>
        <dbReference type="Proteomes" id="UP000186058"/>
    </source>
</evidence>
<dbReference type="PROSITE" id="PS01272">
    <property type="entry name" value="GCKR"/>
    <property type="match status" value="1"/>
</dbReference>
<dbReference type="CDD" id="cd05007">
    <property type="entry name" value="SIS_Etherase"/>
    <property type="match status" value="1"/>
</dbReference>
<dbReference type="RefSeq" id="WP_074107076.1">
    <property type="nucleotide sequence ID" value="NZ_LVWI01000030.1"/>
</dbReference>
<comment type="function">
    <text evidence="3">Specifically catalyzes the cleavage of the D-lactyl ether substituent of MurNAc 6-phosphate, producing GlcNAc 6-phosphate and D-lactate.</text>
</comment>
<dbReference type="InterPro" id="IPR005486">
    <property type="entry name" value="Glucokinase_regulatory_CS"/>
</dbReference>
<dbReference type="NCBIfam" id="NF003915">
    <property type="entry name" value="PRK05441.1"/>
    <property type="match status" value="1"/>
</dbReference>
<dbReference type="Pfam" id="PF22645">
    <property type="entry name" value="GKRP_SIS_N"/>
    <property type="match status" value="1"/>
</dbReference>
<dbReference type="InterPro" id="IPR001347">
    <property type="entry name" value="SIS_dom"/>
</dbReference>
<feature type="active site" description="Proton donor" evidence="3">
    <location>
        <position position="85"/>
    </location>
</feature>
<dbReference type="Gene3D" id="1.10.8.1080">
    <property type="match status" value="1"/>
</dbReference>
<accession>A0ABX3ERA0</accession>
<dbReference type="NCBIfam" id="NF009222">
    <property type="entry name" value="PRK12570.1"/>
    <property type="match status" value="1"/>
</dbReference>
<dbReference type="PANTHER" id="PTHR10088:SF4">
    <property type="entry name" value="GLUCOKINASE REGULATORY PROTEIN"/>
    <property type="match status" value="1"/>
</dbReference>
<keyword evidence="6" id="KW-1185">Reference proteome</keyword>
<dbReference type="PANTHER" id="PTHR10088">
    <property type="entry name" value="GLUCOKINASE REGULATORY PROTEIN"/>
    <property type="match status" value="1"/>
</dbReference>
<reference evidence="5 6" key="1">
    <citation type="submission" date="2016-03" db="EMBL/GenBank/DDBJ databases">
        <authorList>
            <person name="Sant'Anna F.H."/>
            <person name="Ambrosini A."/>
            <person name="Souza R."/>
            <person name="Bach E."/>
            <person name="Fernandes G."/>
            <person name="Balsanelli E."/>
            <person name="Baura V.A."/>
            <person name="Souza E.M."/>
            <person name="Passaglia L."/>
        </authorList>
    </citation>
    <scope>NUCLEOTIDE SEQUENCE [LARGE SCALE GENOMIC DNA]</scope>
    <source>
        <strain evidence="5 6">P26E</strain>
    </source>
</reference>
<feature type="active site" evidence="3">
    <location>
        <position position="116"/>
    </location>
</feature>
<dbReference type="Proteomes" id="UP000186058">
    <property type="component" value="Unassembled WGS sequence"/>
</dbReference>
<comment type="pathway">
    <text evidence="3">Amino-sugar metabolism; N-acetylmuramate degradation.</text>
</comment>
<protein>
    <recommendedName>
        <fullName evidence="3">N-acetylmuramic acid 6-phosphate etherase</fullName>
        <shortName evidence="3">MurNAc-6-P etherase</shortName>
        <ecNumber evidence="3">4.2.1.126</ecNumber>
    </recommendedName>
    <alternativeName>
        <fullName evidence="3">N-acetylmuramic acid 6-phosphate hydrolase</fullName>
    </alternativeName>
    <alternativeName>
        <fullName evidence="3">N-acetylmuramic acid 6-phosphate lyase</fullName>
    </alternativeName>
</protein>
<sequence length="298" mass="31746">MNDILANLMTEQPNDKTTDIDSLSSAEIMQLINNEDRLVAECIQGLIPQIARAADYIVYAFRTGGRLFYVGAGTSGRIGILDASECPPTYGTPPSMVQGLIAGGFRAVKDPVEGAEDSLELGAQDIDECVVTDKDVVVGIAASGRTPYVLGAMKRAGELGAVVIGLCNNTGTPMAGVGKLTIEAVVGPEVVMGSTRMKSGTAQKMILNMLTTTAMIRIGKVYRNLMVDLNPSNEKLVYRAKRIIELATHASEEQIEAAFTLAEGHVKTAIIMILSDVDAGEARRRLAKADGFVREALQ</sequence>
<dbReference type="EC" id="4.2.1.126" evidence="3"/>
<keyword evidence="1 3" id="KW-0456">Lyase</keyword>
<comment type="miscellaneous">
    <text evidence="3">A lyase-type mechanism (elimination/hydration) is suggested for the cleavage of the lactyl ether bond of MurNAc 6-phosphate, with the formation of an alpha,beta-unsaturated aldehyde intermediate with (E)-stereochemistry, followed by the syn addition of water to give product.</text>
</comment>
<comment type="subunit">
    <text evidence="3">Homodimer.</text>
</comment>
<feature type="domain" description="SIS" evidence="4">
    <location>
        <begin position="57"/>
        <end position="220"/>
    </location>
</feature>
<dbReference type="Gene3D" id="3.40.50.10490">
    <property type="entry name" value="Glucose-6-phosphate isomerase like protein, domain 1"/>
    <property type="match status" value="1"/>
</dbReference>
<gene>
    <name evidence="3 5" type="primary">murQ</name>
    <name evidence="5" type="ORF">A3844_07625</name>
</gene>
<dbReference type="InterPro" id="IPR046348">
    <property type="entry name" value="SIS_dom_sf"/>
</dbReference>
<dbReference type="InterPro" id="IPR040190">
    <property type="entry name" value="MURQ/GCKR"/>
</dbReference>
<comment type="caution">
    <text evidence="5">The sequence shown here is derived from an EMBL/GenBank/DDBJ whole genome shotgun (WGS) entry which is preliminary data.</text>
</comment>